<sequence>APVTLSLAGSFVGQSTPLLHSSHKSGGTIISNKVFRSSQRHFASFTNLS</sequence>
<dbReference type="Proteomes" id="UP001066276">
    <property type="component" value="Chromosome 1_2"/>
</dbReference>
<accession>A0AAV7W566</accession>
<keyword evidence="2" id="KW-1185">Reference proteome</keyword>
<reference evidence="1" key="1">
    <citation type="journal article" date="2022" name="bioRxiv">
        <title>Sequencing and chromosome-scale assembly of the giantPleurodeles waltlgenome.</title>
        <authorList>
            <person name="Brown T."/>
            <person name="Elewa A."/>
            <person name="Iarovenko S."/>
            <person name="Subramanian E."/>
            <person name="Araus A.J."/>
            <person name="Petzold A."/>
            <person name="Susuki M."/>
            <person name="Suzuki K.-i.T."/>
            <person name="Hayashi T."/>
            <person name="Toyoda A."/>
            <person name="Oliveira C."/>
            <person name="Osipova E."/>
            <person name="Leigh N.D."/>
            <person name="Simon A."/>
            <person name="Yun M.H."/>
        </authorList>
    </citation>
    <scope>NUCLEOTIDE SEQUENCE</scope>
    <source>
        <strain evidence="1">20211129_DDA</strain>
        <tissue evidence="1">Liver</tissue>
    </source>
</reference>
<dbReference type="EMBL" id="JANPWB010000002">
    <property type="protein sequence ID" value="KAJ1207692.1"/>
    <property type="molecule type" value="Genomic_DNA"/>
</dbReference>
<proteinExistence type="predicted"/>
<gene>
    <name evidence="1" type="ORF">NDU88_003082</name>
</gene>
<feature type="non-terminal residue" evidence="1">
    <location>
        <position position="1"/>
    </location>
</feature>
<name>A0AAV7W566_PLEWA</name>
<feature type="non-terminal residue" evidence="1">
    <location>
        <position position="49"/>
    </location>
</feature>
<dbReference type="AlphaFoldDB" id="A0AAV7W566"/>
<organism evidence="1 2">
    <name type="scientific">Pleurodeles waltl</name>
    <name type="common">Iberian ribbed newt</name>
    <dbReference type="NCBI Taxonomy" id="8319"/>
    <lineage>
        <taxon>Eukaryota</taxon>
        <taxon>Metazoa</taxon>
        <taxon>Chordata</taxon>
        <taxon>Craniata</taxon>
        <taxon>Vertebrata</taxon>
        <taxon>Euteleostomi</taxon>
        <taxon>Amphibia</taxon>
        <taxon>Batrachia</taxon>
        <taxon>Caudata</taxon>
        <taxon>Salamandroidea</taxon>
        <taxon>Salamandridae</taxon>
        <taxon>Pleurodelinae</taxon>
        <taxon>Pleurodeles</taxon>
    </lineage>
</organism>
<comment type="caution">
    <text evidence="1">The sequence shown here is derived from an EMBL/GenBank/DDBJ whole genome shotgun (WGS) entry which is preliminary data.</text>
</comment>
<evidence type="ECO:0000313" key="1">
    <source>
        <dbReference type="EMBL" id="KAJ1207692.1"/>
    </source>
</evidence>
<evidence type="ECO:0000313" key="2">
    <source>
        <dbReference type="Proteomes" id="UP001066276"/>
    </source>
</evidence>
<protein>
    <submittedName>
        <fullName evidence="1">Uncharacterized protein</fullName>
    </submittedName>
</protein>